<dbReference type="GO" id="GO:0044550">
    <property type="term" value="P:secondary metabolite biosynthetic process"/>
    <property type="evidence" value="ECO:0007669"/>
    <property type="project" value="TreeGrafter"/>
</dbReference>
<dbReference type="Proteomes" id="UP000310108">
    <property type="component" value="Unassembled WGS sequence"/>
</dbReference>
<comment type="caution">
    <text evidence="5">The sequence shown here is derived from an EMBL/GenBank/DDBJ whole genome shotgun (WGS) entry which is preliminary data.</text>
</comment>
<protein>
    <submittedName>
        <fullName evidence="5">Polyketide synthase-nonribosomal peptide synthetase</fullName>
    </submittedName>
</protein>
<reference evidence="5 6" key="1">
    <citation type="journal article" date="2019" name="PLoS ONE">
        <title>Comparative genome analysis indicates high evolutionary potential of pathogenicity genes in Colletotrichum tanaceti.</title>
        <authorList>
            <person name="Lelwala R.V."/>
            <person name="Korhonen P.K."/>
            <person name="Young N.D."/>
            <person name="Scott J.B."/>
            <person name="Ades P.A."/>
            <person name="Gasser R.B."/>
            <person name="Taylor P.W.J."/>
        </authorList>
    </citation>
    <scope>NUCLEOTIDE SEQUENCE [LARGE SCALE GENOMIC DNA]</scope>
    <source>
        <strain evidence="5">BRIP57314</strain>
    </source>
</reference>
<dbReference type="Pfam" id="PF00109">
    <property type="entry name" value="ketoacyl-synt"/>
    <property type="match status" value="1"/>
</dbReference>
<dbReference type="InterPro" id="IPR016039">
    <property type="entry name" value="Thiolase-like"/>
</dbReference>
<proteinExistence type="predicted"/>
<organism evidence="5 6">
    <name type="scientific">Colletotrichum tanaceti</name>
    <dbReference type="NCBI Taxonomy" id="1306861"/>
    <lineage>
        <taxon>Eukaryota</taxon>
        <taxon>Fungi</taxon>
        <taxon>Dikarya</taxon>
        <taxon>Ascomycota</taxon>
        <taxon>Pezizomycotina</taxon>
        <taxon>Sordariomycetes</taxon>
        <taxon>Hypocreomycetidae</taxon>
        <taxon>Glomerellales</taxon>
        <taxon>Glomerellaceae</taxon>
        <taxon>Colletotrichum</taxon>
        <taxon>Colletotrichum destructivum species complex</taxon>
    </lineage>
</organism>
<evidence type="ECO:0000256" key="2">
    <source>
        <dbReference type="ARBA" id="ARBA00022553"/>
    </source>
</evidence>
<keyword evidence="2" id="KW-0597">Phosphoprotein</keyword>
<keyword evidence="1" id="KW-0596">Phosphopantetheine</keyword>
<dbReference type="InterPro" id="IPR050091">
    <property type="entry name" value="PKS_NRPS_Biosynth_Enz"/>
</dbReference>
<dbReference type="SUPFAM" id="SSF53901">
    <property type="entry name" value="Thiolase-like"/>
    <property type="match status" value="1"/>
</dbReference>
<dbReference type="STRING" id="1306861.A0A4U6X456"/>
<keyword evidence="3" id="KW-0808">Transferase</keyword>
<sequence length="130" mass="14230">MESQQRLLLEVSYEACESAGVMLNQLRGSQMSIHVRSISNNYSVIQARGPETIPKYNTTVAHTPRIITNRAVQGLRVGDCDAAIVGRTNLIMDPGPYIAESKLRMLSPESQCRMWDTAANGYGRGEGMAG</sequence>
<dbReference type="EMBL" id="PJEX01000494">
    <property type="protein sequence ID" value="TKW49703.1"/>
    <property type="molecule type" value="Genomic_DNA"/>
</dbReference>
<dbReference type="AlphaFoldDB" id="A0A4U6X456"/>
<evidence type="ECO:0000313" key="6">
    <source>
        <dbReference type="Proteomes" id="UP000310108"/>
    </source>
</evidence>
<accession>A0A4U6X456</accession>
<dbReference type="InterPro" id="IPR020841">
    <property type="entry name" value="PKS_Beta-ketoAc_synthase_dom"/>
</dbReference>
<dbReference type="InterPro" id="IPR014030">
    <property type="entry name" value="Ketoacyl_synth_N"/>
</dbReference>
<dbReference type="GO" id="GO:0004312">
    <property type="term" value="F:fatty acid synthase activity"/>
    <property type="evidence" value="ECO:0007669"/>
    <property type="project" value="TreeGrafter"/>
</dbReference>
<feature type="domain" description="Ketosynthase family 3 (KS3)" evidence="4">
    <location>
        <begin position="1"/>
        <end position="130"/>
    </location>
</feature>
<evidence type="ECO:0000256" key="3">
    <source>
        <dbReference type="ARBA" id="ARBA00022679"/>
    </source>
</evidence>
<evidence type="ECO:0000259" key="4">
    <source>
        <dbReference type="PROSITE" id="PS52004"/>
    </source>
</evidence>
<dbReference type="PANTHER" id="PTHR43775">
    <property type="entry name" value="FATTY ACID SYNTHASE"/>
    <property type="match status" value="1"/>
</dbReference>
<evidence type="ECO:0000313" key="5">
    <source>
        <dbReference type="EMBL" id="TKW49703.1"/>
    </source>
</evidence>
<name>A0A4U6X456_9PEZI</name>
<evidence type="ECO:0000256" key="1">
    <source>
        <dbReference type="ARBA" id="ARBA00022450"/>
    </source>
</evidence>
<dbReference type="GO" id="GO:0006633">
    <property type="term" value="P:fatty acid biosynthetic process"/>
    <property type="evidence" value="ECO:0007669"/>
    <property type="project" value="TreeGrafter"/>
</dbReference>
<dbReference type="Gene3D" id="3.40.47.10">
    <property type="match status" value="2"/>
</dbReference>
<keyword evidence="6" id="KW-1185">Reference proteome</keyword>
<gene>
    <name evidence="5" type="primary">ccsA</name>
    <name evidence="5" type="ORF">CTA1_3633</name>
</gene>
<dbReference type="PANTHER" id="PTHR43775:SF20">
    <property type="entry name" value="HYBRID PKS-NRPS SYNTHETASE APDA"/>
    <property type="match status" value="1"/>
</dbReference>
<dbReference type="PROSITE" id="PS52004">
    <property type="entry name" value="KS3_2"/>
    <property type="match status" value="1"/>
</dbReference>